<dbReference type="Proteomes" id="UP000829364">
    <property type="component" value="Chromosome 2"/>
</dbReference>
<gene>
    <name evidence="3" type="ORF">JDV02_002194</name>
</gene>
<dbReference type="KEGG" id="ptkz:JDV02_002194"/>
<proteinExistence type="predicted"/>
<dbReference type="AlphaFoldDB" id="A0A9Q8Q8T3"/>
<keyword evidence="2" id="KW-1133">Transmembrane helix</keyword>
<accession>A0A9Q8Q8T3</accession>
<evidence type="ECO:0000313" key="4">
    <source>
        <dbReference type="Proteomes" id="UP000829364"/>
    </source>
</evidence>
<evidence type="ECO:0000256" key="2">
    <source>
        <dbReference type="SAM" id="Phobius"/>
    </source>
</evidence>
<evidence type="ECO:0000313" key="3">
    <source>
        <dbReference type="EMBL" id="UNI15683.1"/>
    </source>
</evidence>
<dbReference type="GeneID" id="72064155"/>
<name>A0A9Q8Q8T3_9HYPO</name>
<reference evidence="3" key="1">
    <citation type="submission" date="2021-11" db="EMBL/GenBank/DDBJ databases">
        <title>Purpureocillium_takamizusanense_genome.</title>
        <authorList>
            <person name="Nguyen N.-H."/>
        </authorList>
    </citation>
    <scope>NUCLEOTIDE SEQUENCE</scope>
    <source>
        <strain evidence="3">PT3</strain>
    </source>
</reference>
<protein>
    <submittedName>
        <fullName evidence="3">Uncharacterized protein</fullName>
    </submittedName>
</protein>
<feature type="transmembrane region" description="Helical" evidence="2">
    <location>
        <begin position="29"/>
        <end position="48"/>
    </location>
</feature>
<dbReference type="RefSeq" id="XP_047839164.1">
    <property type="nucleotide sequence ID" value="XM_047983194.1"/>
</dbReference>
<organism evidence="3 4">
    <name type="scientific">Purpureocillium takamizusanense</name>
    <dbReference type="NCBI Taxonomy" id="2060973"/>
    <lineage>
        <taxon>Eukaryota</taxon>
        <taxon>Fungi</taxon>
        <taxon>Dikarya</taxon>
        <taxon>Ascomycota</taxon>
        <taxon>Pezizomycotina</taxon>
        <taxon>Sordariomycetes</taxon>
        <taxon>Hypocreomycetidae</taxon>
        <taxon>Hypocreales</taxon>
        <taxon>Ophiocordycipitaceae</taxon>
        <taxon>Purpureocillium</taxon>
    </lineage>
</organism>
<keyword evidence="4" id="KW-1185">Reference proteome</keyword>
<feature type="region of interest" description="Disordered" evidence="1">
    <location>
        <begin position="145"/>
        <end position="180"/>
    </location>
</feature>
<feature type="compositionally biased region" description="Polar residues" evidence="1">
    <location>
        <begin position="169"/>
        <end position="180"/>
    </location>
</feature>
<keyword evidence="2" id="KW-0472">Membrane</keyword>
<dbReference type="EMBL" id="CP086355">
    <property type="protein sequence ID" value="UNI15683.1"/>
    <property type="molecule type" value="Genomic_DNA"/>
</dbReference>
<evidence type="ECO:0000256" key="1">
    <source>
        <dbReference type="SAM" id="MobiDB-lite"/>
    </source>
</evidence>
<sequence>MAAITAPLLAREAMNQLAKREKNWAARNVGVMVVFCIVFVGTLTMLAGCPLHGLRLECVADVIFAQLPPVSPSSLSTRPCRGARSASPPSKRWRARGVACWDGKRRGRSQCWPGGKDPTEWSDAVMPAPSCAVMAGGIAERHDMQRPHHKTRDPFQRPITAIPGAPRIDSTSMSASSAII</sequence>
<keyword evidence="2" id="KW-0812">Transmembrane</keyword>
<dbReference type="OrthoDB" id="5402816at2759"/>